<accession>A0A1I7WXY5</accession>
<dbReference type="GO" id="GO:0005829">
    <property type="term" value="C:cytosol"/>
    <property type="evidence" value="ECO:0007669"/>
    <property type="project" value="TreeGrafter"/>
</dbReference>
<protein>
    <submittedName>
        <fullName evidence="3">UDENN domain-containing protein</fullName>
    </submittedName>
</protein>
<dbReference type="GO" id="GO:0032456">
    <property type="term" value="P:endocytic recycling"/>
    <property type="evidence" value="ECO:0007669"/>
    <property type="project" value="TreeGrafter"/>
</dbReference>
<sequence>MVTLFDVFCEVGAGQPNAHPLILTKYPEDYNDDAVLKISFTRQLMLYSIRQNSSDAVQLFCFVLTDSQSKYTFGYCRYTPRSNSCICLLSGFSWPNVFYKMLNHISLVMNNGTVSNCMEIIFFNKNIYLPLVLKIIIKIISLRKIYLIYISIQISSESRGFTASCSERKNIFFIGVKLGKLTPREIRKSKNWSLKKTKNNGFEPMSFDNVQWQDSQVSYVSRNIRYNGFISTSLQERNAFIPTEFTNHTSSDPFFDPFKTPITPSPDFCVVKRPPNDKDTWETFD</sequence>
<feature type="domain" description="uDENN" evidence="1">
    <location>
        <begin position="1"/>
        <end position="78"/>
    </location>
</feature>
<dbReference type="Proteomes" id="UP000095283">
    <property type="component" value="Unplaced"/>
</dbReference>
<reference evidence="3" key="1">
    <citation type="submission" date="2016-11" db="UniProtKB">
        <authorList>
            <consortium name="WormBaseParasite"/>
        </authorList>
    </citation>
    <scope>IDENTIFICATION</scope>
</reference>
<dbReference type="AlphaFoldDB" id="A0A1I7WXY5"/>
<name>A0A1I7WXY5_HETBA</name>
<organism evidence="2 3">
    <name type="scientific">Heterorhabditis bacteriophora</name>
    <name type="common">Entomopathogenic nematode worm</name>
    <dbReference type="NCBI Taxonomy" id="37862"/>
    <lineage>
        <taxon>Eukaryota</taxon>
        <taxon>Metazoa</taxon>
        <taxon>Ecdysozoa</taxon>
        <taxon>Nematoda</taxon>
        <taxon>Chromadorea</taxon>
        <taxon>Rhabditida</taxon>
        <taxon>Rhabditina</taxon>
        <taxon>Rhabditomorpha</taxon>
        <taxon>Strongyloidea</taxon>
        <taxon>Heterorhabditidae</taxon>
        <taxon>Heterorhabditis</taxon>
    </lineage>
</organism>
<proteinExistence type="predicted"/>
<dbReference type="Gene3D" id="3.30.450.200">
    <property type="match status" value="1"/>
</dbReference>
<dbReference type="SMART" id="SM00800">
    <property type="entry name" value="uDENN"/>
    <property type="match status" value="1"/>
</dbReference>
<evidence type="ECO:0000313" key="2">
    <source>
        <dbReference type="Proteomes" id="UP000095283"/>
    </source>
</evidence>
<dbReference type="PANTHER" id="PTHR13196:SF14">
    <property type="entry name" value="UDENN DOMAIN-CONTAINING PROTEIN"/>
    <property type="match status" value="1"/>
</dbReference>
<dbReference type="GO" id="GO:0006897">
    <property type="term" value="P:endocytosis"/>
    <property type="evidence" value="ECO:0007669"/>
    <property type="project" value="TreeGrafter"/>
</dbReference>
<dbReference type="InterPro" id="IPR040032">
    <property type="entry name" value="DENND1A/B/C"/>
</dbReference>
<dbReference type="GO" id="GO:1901981">
    <property type="term" value="F:phosphatidylinositol phosphate binding"/>
    <property type="evidence" value="ECO:0007669"/>
    <property type="project" value="TreeGrafter"/>
</dbReference>
<keyword evidence="2" id="KW-1185">Reference proteome</keyword>
<dbReference type="WBParaSite" id="Hba_10020">
    <property type="protein sequence ID" value="Hba_10020"/>
    <property type="gene ID" value="Hba_10020"/>
</dbReference>
<dbReference type="GO" id="GO:0005085">
    <property type="term" value="F:guanyl-nucleotide exchange factor activity"/>
    <property type="evidence" value="ECO:0007669"/>
    <property type="project" value="InterPro"/>
</dbReference>
<evidence type="ECO:0000259" key="1">
    <source>
        <dbReference type="SMART" id="SM00800"/>
    </source>
</evidence>
<dbReference type="InterPro" id="IPR005113">
    <property type="entry name" value="uDENN_dom"/>
</dbReference>
<evidence type="ECO:0000313" key="3">
    <source>
        <dbReference type="WBParaSite" id="Hba_10020"/>
    </source>
</evidence>
<dbReference type="PANTHER" id="PTHR13196">
    <property type="entry name" value="DENN DOMAIN-CONTAINING"/>
    <property type="match status" value="1"/>
</dbReference>